<gene>
    <name evidence="2" type="ORF">PsYK624_058780</name>
</gene>
<dbReference type="EMBL" id="BPQB01000014">
    <property type="protein sequence ID" value="GJE89771.1"/>
    <property type="molecule type" value="Genomic_DNA"/>
</dbReference>
<reference evidence="2 3" key="1">
    <citation type="submission" date="2021-08" db="EMBL/GenBank/DDBJ databases">
        <title>Draft Genome Sequence of Phanerochaete sordida strain YK-624.</title>
        <authorList>
            <person name="Mori T."/>
            <person name="Dohra H."/>
            <person name="Suzuki T."/>
            <person name="Kawagishi H."/>
            <person name="Hirai H."/>
        </authorList>
    </citation>
    <scope>NUCLEOTIDE SEQUENCE [LARGE SCALE GENOMIC DNA]</scope>
    <source>
        <strain evidence="2 3">YK-624</strain>
    </source>
</reference>
<comment type="caution">
    <text evidence="2">The sequence shown here is derived from an EMBL/GenBank/DDBJ whole genome shotgun (WGS) entry which is preliminary data.</text>
</comment>
<evidence type="ECO:0000256" key="1">
    <source>
        <dbReference type="SAM" id="MobiDB-lite"/>
    </source>
</evidence>
<dbReference type="Proteomes" id="UP000703269">
    <property type="component" value="Unassembled WGS sequence"/>
</dbReference>
<keyword evidence="3" id="KW-1185">Reference proteome</keyword>
<feature type="region of interest" description="Disordered" evidence="1">
    <location>
        <begin position="56"/>
        <end position="76"/>
    </location>
</feature>
<accession>A0A9P3LBS1</accession>
<evidence type="ECO:0000313" key="3">
    <source>
        <dbReference type="Proteomes" id="UP000703269"/>
    </source>
</evidence>
<proteinExistence type="predicted"/>
<organism evidence="2 3">
    <name type="scientific">Phanerochaete sordida</name>
    <dbReference type="NCBI Taxonomy" id="48140"/>
    <lineage>
        <taxon>Eukaryota</taxon>
        <taxon>Fungi</taxon>
        <taxon>Dikarya</taxon>
        <taxon>Basidiomycota</taxon>
        <taxon>Agaricomycotina</taxon>
        <taxon>Agaricomycetes</taxon>
        <taxon>Polyporales</taxon>
        <taxon>Phanerochaetaceae</taxon>
        <taxon>Phanerochaete</taxon>
    </lineage>
</organism>
<name>A0A9P3LBS1_9APHY</name>
<sequence length="76" mass="8124">MPFVAFASPLRCLSAAVRAESTLDEGRVCPTSRPAKSLLRSSTARNHFSGPLQAFRHLSGPTHLPRSASCEASECP</sequence>
<protein>
    <submittedName>
        <fullName evidence="2">Uncharacterized protein</fullName>
    </submittedName>
</protein>
<dbReference type="AlphaFoldDB" id="A0A9P3LBS1"/>
<evidence type="ECO:0000313" key="2">
    <source>
        <dbReference type="EMBL" id="GJE89771.1"/>
    </source>
</evidence>